<protein>
    <recommendedName>
        <fullName evidence="8">Palmitoyltransferase</fullName>
        <ecNumber evidence="8">2.3.1.225</ecNumber>
    </recommendedName>
</protein>
<feature type="transmembrane region" description="Helical" evidence="8">
    <location>
        <begin position="182"/>
        <end position="205"/>
    </location>
</feature>
<evidence type="ECO:0000256" key="8">
    <source>
        <dbReference type="RuleBase" id="RU079119"/>
    </source>
</evidence>
<proteinExistence type="inferred from homology"/>
<evidence type="ECO:0000256" key="7">
    <source>
        <dbReference type="ARBA" id="ARBA00038298"/>
    </source>
</evidence>
<feature type="transmembrane region" description="Helical" evidence="8">
    <location>
        <begin position="21"/>
        <end position="42"/>
    </location>
</feature>
<dbReference type="InterPro" id="IPR001594">
    <property type="entry name" value="Palmitoyltrfase_DHHC"/>
</dbReference>
<evidence type="ECO:0000259" key="9">
    <source>
        <dbReference type="Pfam" id="PF01529"/>
    </source>
</evidence>
<accession>A0ABR2KBD7</accession>
<dbReference type="Proteomes" id="UP001470230">
    <property type="component" value="Unassembled WGS sequence"/>
</dbReference>
<comment type="catalytic activity">
    <reaction evidence="8">
        <text>L-cysteinyl-[protein] + hexadecanoyl-CoA = S-hexadecanoyl-L-cysteinyl-[protein] + CoA</text>
        <dbReference type="Rhea" id="RHEA:36683"/>
        <dbReference type="Rhea" id="RHEA-COMP:10131"/>
        <dbReference type="Rhea" id="RHEA-COMP:11032"/>
        <dbReference type="ChEBI" id="CHEBI:29950"/>
        <dbReference type="ChEBI" id="CHEBI:57287"/>
        <dbReference type="ChEBI" id="CHEBI:57379"/>
        <dbReference type="ChEBI" id="CHEBI:74151"/>
        <dbReference type="EC" id="2.3.1.225"/>
    </reaction>
</comment>
<keyword evidence="11" id="KW-1185">Reference proteome</keyword>
<evidence type="ECO:0000313" key="10">
    <source>
        <dbReference type="EMBL" id="KAK8888208.1"/>
    </source>
</evidence>
<keyword evidence="3 8" id="KW-0812">Transmembrane</keyword>
<dbReference type="PROSITE" id="PS50216">
    <property type="entry name" value="DHHC"/>
    <property type="match status" value="1"/>
</dbReference>
<evidence type="ECO:0000256" key="6">
    <source>
        <dbReference type="ARBA" id="ARBA00023315"/>
    </source>
</evidence>
<keyword evidence="6 8" id="KW-0012">Acyltransferase</keyword>
<keyword evidence="2 8" id="KW-0808">Transferase</keyword>
<comment type="similarity">
    <text evidence="7">Belongs to the DHHC palmitoyltransferase family. PFA5 subfamily.</text>
</comment>
<feature type="transmembrane region" description="Helical" evidence="8">
    <location>
        <begin position="48"/>
        <end position="69"/>
    </location>
</feature>
<evidence type="ECO:0000256" key="1">
    <source>
        <dbReference type="ARBA" id="ARBA00004141"/>
    </source>
</evidence>
<comment type="caution">
    <text evidence="10">The sequence shown here is derived from an EMBL/GenBank/DDBJ whole genome shotgun (WGS) entry which is preliminary data.</text>
</comment>
<keyword evidence="4 8" id="KW-1133">Transmembrane helix</keyword>
<evidence type="ECO:0000313" key="11">
    <source>
        <dbReference type="Proteomes" id="UP001470230"/>
    </source>
</evidence>
<dbReference type="EC" id="2.3.1.225" evidence="8"/>
<comment type="domain">
    <text evidence="8">The DHHC domain is required for palmitoyltransferase activity.</text>
</comment>
<dbReference type="PANTHER" id="PTHR22883">
    <property type="entry name" value="ZINC FINGER DHHC DOMAIN CONTAINING PROTEIN"/>
    <property type="match status" value="1"/>
</dbReference>
<dbReference type="EMBL" id="JAPFFF010000006">
    <property type="protein sequence ID" value="KAK8888208.1"/>
    <property type="molecule type" value="Genomic_DNA"/>
</dbReference>
<evidence type="ECO:0000256" key="3">
    <source>
        <dbReference type="ARBA" id="ARBA00022692"/>
    </source>
</evidence>
<gene>
    <name evidence="10" type="ORF">M9Y10_039272</name>
</gene>
<feature type="domain" description="Palmitoyltransferase DHHC" evidence="9">
    <location>
        <begin position="87"/>
        <end position="222"/>
    </location>
</feature>
<keyword evidence="5 8" id="KW-0472">Membrane</keyword>
<evidence type="ECO:0000256" key="4">
    <source>
        <dbReference type="ARBA" id="ARBA00022989"/>
    </source>
</evidence>
<evidence type="ECO:0000256" key="5">
    <source>
        <dbReference type="ARBA" id="ARBA00023136"/>
    </source>
</evidence>
<dbReference type="InterPro" id="IPR039859">
    <property type="entry name" value="PFA4/ZDH16/20/ERF2-like"/>
</dbReference>
<evidence type="ECO:0000256" key="2">
    <source>
        <dbReference type="ARBA" id="ARBA00022679"/>
    </source>
</evidence>
<dbReference type="Pfam" id="PF01529">
    <property type="entry name" value="DHHC"/>
    <property type="match status" value="1"/>
</dbReference>
<comment type="subcellular location">
    <subcellularLocation>
        <location evidence="1">Membrane</location>
        <topology evidence="1">Multi-pass membrane protein</topology>
    </subcellularLocation>
</comment>
<organism evidence="10 11">
    <name type="scientific">Tritrichomonas musculus</name>
    <dbReference type="NCBI Taxonomy" id="1915356"/>
    <lineage>
        <taxon>Eukaryota</taxon>
        <taxon>Metamonada</taxon>
        <taxon>Parabasalia</taxon>
        <taxon>Tritrichomonadida</taxon>
        <taxon>Tritrichomonadidae</taxon>
        <taxon>Tritrichomonas</taxon>
    </lineage>
</organism>
<dbReference type="PANTHER" id="PTHR22883:SF23">
    <property type="entry name" value="PALMITOYLTRANSFERASE ZDHHC6"/>
    <property type="match status" value="1"/>
</dbReference>
<name>A0ABR2KBD7_9EUKA</name>
<feature type="transmembrane region" description="Helical" evidence="8">
    <location>
        <begin position="131"/>
        <end position="155"/>
    </location>
</feature>
<sequence>MTKPPPPTRNGFTRPFHNQQLLSWLGYFIEIAAYILLILPTFTRNEQIGITIPYIAIFLTYNICFLLAAKETHKPAWIDLEHKDRGFKCRYCDKFVKLHSKHCRSCNICRMNFDHHCFFLNNCVTKANYSLFAGGIAFLGISSIFTTFLCIFVMMGNEYDDGALMKRAAEFYHVKKVPKAPIYLFLCLIMVEMLGIQVFMIYLYALHILLYRRGITTFELIQYRRQLDIEKKAKQSQ</sequence>
<reference evidence="10 11" key="1">
    <citation type="submission" date="2024-04" db="EMBL/GenBank/DDBJ databases">
        <title>Tritrichomonas musculus Genome.</title>
        <authorList>
            <person name="Alves-Ferreira E."/>
            <person name="Grigg M."/>
            <person name="Lorenzi H."/>
            <person name="Galac M."/>
        </authorList>
    </citation>
    <scope>NUCLEOTIDE SEQUENCE [LARGE SCALE GENOMIC DNA]</scope>
    <source>
        <strain evidence="10 11">EAF2021</strain>
    </source>
</reference>